<feature type="transmembrane region" description="Helical" evidence="1">
    <location>
        <begin position="5"/>
        <end position="22"/>
    </location>
</feature>
<feature type="transmembrane region" description="Helical" evidence="1">
    <location>
        <begin position="114"/>
        <end position="135"/>
    </location>
</feature>
<protein>
    <submittedName>
        <fullName evidence="2">Uncharacterized protein</fullName>
    </submittedName>
</protein>
<dbReference type="Proteomes" id="UP000245938">
    <property type="component" value="Unassembled WGS sequence"/>
</dbReference>
<dbReference type="RefSeq" id="WP_109304909.1">
    <property type="nucleotide sequence ID" value="NZ_BJUF01000046.1"/>
</dbReference>
<evidence type="ECO:0000313" key="2">
    <source>
        <dbReference type="EMBL" id="PWI26304.1"/>
    </source>
</evidence>
<evidence type="ECO:0000256" key="1">
    <source>
        <dbReference type="SAM" id="Phobius"/>
    </source>
</evidence>
<sequence length="170" mass="19334">MSRYFPLVMTVGSALVFPYYIIWLKNSSLTFPMFAWFFAIHSFAAALGYVVCHKWSTPSIYWLYGVMGLVFVGVGFSENNMSVFLYLVLMTQLILGFLQGYFRAWHITQPLYSIHAVSNYLLVGFAMLGVSFIRFVSPQQIILLFGIVLIVCFFSGAVCEKKPKSEEKAI</sequence>
<dbReference type="OrthoDB" id="2863516at2"/>
<name>A0A2U3AP41_9BACL</name>
<proteinExistence type="predicted"/>
<keyword evidence="1" id="KW-0472">Membrane</keyword>
<gene>
    <name evidence="2" type="ORF">DEX24_02925</name>
</gene>
<reference evidence="2 3" key="1">
    <citation type="submission" date="2018-05" db="EMBL/GenBank/DDBJ databases">
        <title>Kurthia sibirica genome sequence.</title>
        <authorList>
            <person name="Maclea K.S."/>
            <person name="Goen A.E."/>
        </authorList>
    </citation>
    <scope>NUCLEOTIDE SEQUENCE [LARGE SCALE GENOMIC DNA]</scope>
    <source>
        <strain evidence="2 3">ATCC 49154</strain>
    </source>
</reference>
<evidence type="ECO:0000313" key="3">
    <source>
        <dbReference type="Proteomes" id="UP000245938"/>
    </source>
</evidence>
<keyword evidence="3" id="KW-1185">Reference proteome</keyword>
<keyword evidence="1" id="KW-0812">Transmembrane</keyword>
<accession>A0A2U3AP41</accession>
<feature type="transmembrane region" description="Helical" evidence="1">
    <location>
        <begin position="83"/>
        <end position="102"/>
    </location>
</feature>
<feature type="transmembrane region" description="Helical" evidence="1">
    <location>
        <begin position="34"/>
        <end position="52"/>
    </location>
</feature>
<keyword evidence="1" id="KW-1133">Transmembrane helix</keyword>
<feature type="transmembrane region" description="Helical" evidence="1">
    <location>
        <begin position="59"/>
        <end position="77"/>
    </location>
</feature>
<dbReference type="EMBL" id="QFVR01000003">
    <property type="protein sequence ID" value="PWI26304.1"/>
    <property type="molecule type" value="Genomic_DNA"/>
</dbReference>
<feature type="transmembrane region" description="Helical" evidence="1">
    <location>
        <begin position="141"/>
        <end position="159"/>
    </location>
</feature>
<organism evidence="2 3">
    <name type="scientific">Kurthia sibirica</name>
    <dbReference type="NCBI Taxonomy" id="202750"/>
    <lineage>
        <taxon>Bacteria</taxon>
        <taxon>Bacillati</taxon>
        <taxon>Bacillota</taxon>
        <taxon>Bacilli</taxon>
        <taxon>Bacillales</taxon>
        <taxon>Caryophanaceae</taxon>
        <taxon>Kurthia</taxon>
    </lineage>
</organism>
<dbReference type="AlphaFoldDB" id="A0A2U3AP41"/>
<comment type="caution">
    <text evidence="2">The sequence shown here is derived from an EMBL/GenBank/DDBJ whole genome shotgun (WGS) entry which is preliminary data.</text>
</comment>